<evidence type="ECO:0000259" key="12">
    <source>
        <dbReference type="Pfam" id="PF00593"/>
    </source>
</evidence>
<evidence type="ECO:0000256" key="10">
    <source>
        <dbReference type="PROSITE-ProRule" id="PRU01360"/>
    </source>
</evidence>
<dbReference type="InterPro" id="IPR037066">
    <property type="entry name" value="Plug_dom_sf"/>
</dbReference>
<keyword evidence="6 11" id="KW-0798">TonB box</keyword>
<gene>
    <name evidence="14" type="ORF">PRZ01_17210</name>
</gene>
<dbReference type="Gene3D" id="2.170.130.10">
    <property type="entry name" value="TonB-dependent receptor, plug domain"/>
    <property type="match status" value="1"/>
</dbReference>
<evidence type="ECO:0000256" key="6">
    <source>
        <dbReference type="ARBA" id="ARBA00023077"/>
    </source>
</evidence>
<keyword evidence="7 10" id="KW-0472">Membrane</keyword>
<dbReference type="InterPro" id="IPR036942">
    <property type="entry name" value="Beta-barrel_TonB_sf"/>
</dbReference>
<evidence type="ECO:0000256" key="4">
    <source>
        <dbReference type="ARBA" id="ARBA00022452"/>
    </source>
</evidence>
<comment type="caution">
    <text evidence="14">The sequence shown here is derived from an EMBL/GenBank/DDBJ whole genome shotgun (WGS) entry which is preliminary data.</text>
</comment>
<comment type="subcellular location">
    <subcellularLocation>
        <location evidence="1 10">Cell outer membrane</location>
        <topology evidence="1 10">Multi-pass membrane protein</topology>
    </subcellularLocation>
</comment>
<feature type="domain" description="TonB-dependent receptor plug" evidence="13">
    <location>
        <begin position="88"/>
        <end position="192"/>
    </location>
</feature>
<evidence type="ECO:0000256" key="7">
    <source>
        <dbReference type="ARBA" id="ARBA00023136"/>
    </source>
</evidence>
<evidence type="ECO:0000256" key="11">
    <source>
        <dbReference type="RuleBase" id="RU003357"/>
    </source>
</evidence>
<dbReference type="PROSITE" id="PS52016">
    <property type="entry name" value="TONB_DEPENDENT_REC_3"/>
    <property type="match status" value="1"/>
</dbReference>
<protein>
    <submittedName>
        <fullName evidence="14">TonB-dependent receptor</fullName>
    </submittedName>
</protein>
<dbReference type="InterPro" id="IPR000531">
    <property type="entry name" value="Beta-barrel_TonB"/>
</dbReference>
<dbReference type="PANTHER" id="PTHR30069">
    <property type="entry name" value="TONB-DEPENDENT OUTER MEMBRANE RECEPTOR"/>
    <property type="match status" value="1"/>
</dbReference>
<dbReference type="Pfam" id="PF00593">
    <property type="entry name" value="TonB_dep_Rec_b-barrel"/>
    <property type="match status" value="1"/>
</dbReference>
<name>A0ABT5KVW9_9BURK</name>
<evidence type="ECO:0000313" key="15">
    <source>
        <dbReference type="Proteomes" id="UP001219862"/>
    </source>
</evidence>
<dbReference type="SUPFAM" id="SSF56935">
    <property type="entry name" value="Porins"/>
    <property type="match status" value="1"/>
</dbReference>
<evidence type="ECO:0000256" key="1">
    <source>
        <dbReference type="ARBA" id="ARBA00004571"/>
    </source>
</evidence>
<dbReference type="Pfam" id="PF07715">
    <property type="entry name" value="Plug"/>
    <property type="match status" value="1"/>
</dbReference>
<proteinExistence type="inferred from homology"/>
<sequence length="729" mass="76711">MRGSTLFAALSDALKAATEIFMQTTLFARRPLAVGASLLCLSFAGLMAISVQAEPNNPPPGALSASSSGASAEKLDRVVLTGNPLQHEEQAQAVDVLEGDALILRRASTLGETLDGLPGVASSYFGPNSNRPTIRGLDGDRIRMLSNSGASVDASSLSFDHAIPIDPLVIDRVEVLRGAGALLYGGNAIGGVVNTLDNRIPRKLVQGVGGAAEFRLGGAANERNGALVLDGGSAQGQSGWAWHADFAARSAGDQATPSFTSVDGLTDHVRNSAANSHGGALGGSYVFAHGYVGVSLDDYRNDYGVTVEPDVKINMQRQRVATAGEWRAQAGDGQALLQRVTWQLSRSDYEHKEIEGSGAVGTMFKSTGTDLRVEAQHGPLGPVHGLVGVQWDQSNFSALGAEALVPSSRTENGALFVLEELDAGPLALSVGARAESVRIDADGDAAGVEAKFGAPLLSKYQPHSFSLSASYQLPEVAQGLSLSANLNSTERAPMFYELHANGVHVASGAYERGDINLGLEKANGLDFGVQWKASGNLLRLNVYRTKFSSYIALAATGEQLPQDGGSTLPVYAFKSVPALLQGFELEGRWSVPATQLAAVAPGALLTLSAQLDGVRGTNEASGEPLPRLAPLRASFTVEAQQGPWSGRVEWHLVARQDRVPALDTPTAGYGMLKASIARQFMLGQSDALWYLKLDNLTNRLAYSATSVPTIRDLSPLPGRSLHAGIQIRF</sequence>
<evidence type="ECO:0000259" key="13">
    <source>
        <dbReference type="Pfam" id="PF07715"/>
    </source>
</evidence>
<keyword evidence="5 10" id="KW-0812">Transmembrane</keyword>
<evidence type="ECO:0000256" key="9">
    <source>
        <dbReference type="ARBA" id="ARBA00023237"/>
    </source>
</evidence>
<keyword evidence="15" id="KW-1185">Reference proteome</keyword>
<comment type="similarity">
    <text evidence="2 10 11">Belongs to the TonB-dependent receptor family.</text>
</comment>
<evidence type="ECO:0000313" key="14">
    <source>
        <dbReference type="EMBL" id="MDC8786931.1"/>
    </source>
</evidence>
<organism evidence="14 15">
    <name type="scientific">Roseateles koreensis</name>
    <dbReference type="NCBI Taxonomy" id="2987526"/>
    <lineage>
        <taxon>Bacteria</taxon>
        <taxon>Pseudomonadati</taxon>
        <taxon>Pseudomonadota</taxon>
        <taxon>Betaproteobacteria</taxon>
        <taxon>Burkholderiales</taxon>
        <taxon>Sphaerotilaceae</taxon>
        <taxon>Roseateles</taxon>
    </lineage>
</organism>
<evidence type="ECO:0000256" key="3">
    <source>
        <dbReference type="ARBA" id="ARBA00022448"/>
    </source>
</evidence>
<evidence type="ECO:0000256" key="8">
    <source>
        <dbReference type="ARBA" id="ARBA00023170"/>
    </source>
</evidence>
<keyword evidence="4 10" id="KW-1134">Transmembrane beta strand</keyword>
<dbReference type="PANTHER" id="PTHR30069:SF40">
    <property type="entry name" value="TONB-DEPENDENT RECEPTOR NMB0964-RELATED"/>
    <property type="match status" value="1"/>
</dbReference>
<dbReference type="InterPro" id="IPR012910">
    <property type="entry name" value="Plug_dom"/>
</dbReference>
<evidence type="ECO:0000256" key="2">
    <source>
        <dbReference type="ARBA" id="ARBA00009810"/>
    </source>
</evidence>
<feature type="domain" description="TonB-dependent receptor-like beta-barrel" evidence="12">
    <location>
        <begin position="272"/>
        <end position="678"/>
    </location>
</feature>
<accession>A0ABT5KVW9</accession>
<dbReference type="RefSeq" id="WP_273598072.1">
    <property type="nucleotide sequence ID" value="NZ_JAQQXS010000018.1"/>
</dbReference>
<dbReference type="EMBL" id="JAQQXS010000018">
    <property type="protein sequence ID" value="MDC8786931.1"/>
    <property type="molecule type" value="Genomic_DNA"/>
</dbReference>
<keyword evidence="9 10" id="KW-0998">Cell outer membrane</keyword>
<keyword evidence="8 14" id="KW-0675">Receptor</keyword>
<dbReference type="InterPro" id="IPR039426">
    <property type="entry name" value="TonB-dep_rcpt-like"/>
</dbReference>
<evidence type="ECO:0000256" key="5">
    <source>
        <dbReference type="ARBA" id="ARBA00022692"/>
    </source>
</evidence>
<keyword evidence="3 10" id="KW-0813">Transport</keyword>
<dbReference type="Gene3D" id="2.40.170.20">
    <property type="entry name" value="TonB-dependent receptor, beta-barrel domain"/>
    <property type="match status" value="1"/>
</dbReference>
<reference evidence="14 15" key="1">
    <citation type="submission" date="2022-10" db="EMBL/GenBank/DDBJ databases">
        <title>paucibacter sp. hw8 Genome sequencing.</title>
        <authorList>
            <person name="Park S."/>
        </authorList>
    </citation>
    <scope>NUCLEOTIDE SEQUENCE [LARGE SCALE GENOMIC DNA]</scope>
    <source>
        <strain evidence="15">hw8</strain>
    </source>
</reference>
<dbReference type="Proteomes" id="UP001219862">
    <property type="component" value="Unassembled WGS sequence"/>
</dbReference>